<evidence type="ECO:0000256" key="1">
    <source>
        <dbReference type="SAM" id="SignalP"/>
    </source>
</evidence>
<evidence type="ECO:0000313" key="3">
    <source>
        <dbReference type="Proteomes" id="UP000678374"/>
    </source>
</evidence>
<feature type="chain" id="PRO_5038072946" description="DUF4124 domain-containing protein" evidence="1">
    <location>
        <begin position="24"/>
        <end position="244"/>
    </location>
</feature>
<accession>A0A941BGN9</accession>
<dbReference type="AlphaFoldDB" id="A0A941BGN9"/>
<comment type="caution">
    <text evidence="2">The sequence shown here is derived from an EMBL/GenBank/DDBJ whole genome shotgun (WGS) entry which is preliminary data.</text>
</comment>
<dbReference type="Proteomes" id="UP000678374">
    <property type="component" value="Unassembled WGS sequence"/>
</dbReference>
<dbReference type="EMBL" id="JAGQDE010000011">
    <property type="protein sequence ID" value="MBQ0960026.1"/>
    <property type="molecule type" value="Genomic_DNA"/>
</dbReference>
<feature type="signal peptide" evidence="1">
    <location>
        <begin position="1"/>
        <end position="23"/>
    </location>
</feature>
<dbReference type="RefSeq" id="WP_210802702.1">
    <property type="nucleotide sequence ID" value="NZ_JAGQDE010000011.1"/>
</dbReference>
<keyword evidence="1" id="KW-0732">Signal</keyword>
<name>A0A941BGN9_9BURK</name>
<gene>
    <name evidence="2" type="ORF">KAK06_13820</name>
</gene>
<evidence type="ECO:0008006" key="4">
    <source>
        <dbReference type="Google" id="ProtNLM"/>
    </source>
</evidence>
<sequence>MFVLPRFLSLALLAAMASGPQAAASDDAPRSSTIYRCDGGGTPTYSDSAVRCDNGAVLTNPKPSAVPLVGPATAKLTLNGPPCPLPQTDPEGPAWAPIRACFRQALQQQPEHKVSEAQLAGVLMGVCETETRTLMQGNSFPAELGRTPDERRAAIRRWSQWLVQQSGRASDSVPVQSLAAGKAVPLQRISGPAELQLPSGQITEALPGTLLRQGDQIYVRRGTSLQVGGQNLPAQQRDRCVRVD</sequence>
<reference evidence="2" key="1">
    <citation type="submission" date="2021-04" db="EMBL/GenBank/DDBJ databases">
        <title>The genome sequence of Ideonella sp. 4Y11.</title>
        <authorList>
            <person name="Liu Y."/>
        </authorList>
    </citation>
    <scope>NUCLEOTIDE SEQUENCE</scope>
    <source>
        <strain evidence="2">4Y11</strain>
    </source>
</reference>
<keyword evidence="3" id="KW-1185">Reference proteome</keyword>
<proteinExistence type="predicted"/>
<evidence type="ECO:0000313" key="2">
    <source>
        <dbReference type="EMBL" id="MBQ0960026.1"/>
    </source>
</evidence>
<organism evidence="2 3">
    <name type="scientific">Ideonella aquatica</name>
    <dbReference type="NCBI Taxonomy" id="2824119"/>
    <lineage>
        <taxon>Bacteria</taxon>
        <taxon>Pseudomonadati</taxon>
        <taxon>Pseudomonadota</taxon>
        <taxon>Betaproteobacteria</taxon>
        <taxon>Burkholderiales</taxon>
        <taxon>Sphaerotilaceae</taxon>
        <taxon>Ideonella</taxon>
    </lineage>
</organism>
<protein>
    <recommendedName>
        <fullName evidence="4">DUF4124 domain-containing protein</fullName>
    </recommendedName>
</protein>